<evidence type="ECO:0000313" key="2">
    <source>
        <dbReference type="EMBL" id="UQS24786.1"/>
    </source>
</evidence>
<sequence length="98" mass="11641">MPMIEEYRKTYRDTHGGEAPPPLMIDLTYCHRDSAEALRVAYQACVSYYLACLEHYEFGGRHFEHTKGYRLRRRRQRADLGHSRRADRQARGAQGRRR</sequence>
<reference evidence="2" key="1">
    <citation type="submission" date="2022-01" db="EMBL/GenBank/DDBJ databases">
        <title>PSI-footprinting approach for the identification of protein synthesis inhibitor producers.</title>
        <authorList>
            <person name="Handel F."/>
            <person name="Kulik A."/>
            <person name="Wex K.W."/>
            <person name="Berscheid A."/>
            <person name="Saur J.S."/>
            <person name="Winkler A."/>
            <person name="Wibberg D."/>
            <person name="Kalinowski J."/>
            <person name="Broetz-Oesterhelt H."/>
            <person name="Mast Y."/>
        </authorList>
    </citation>
    <scope>NUCLEOTIDE SEQUENCE</scope>
    <source>
        <strain evidence="2">KNN 49.3e</strain>
    </source>
</reference>
<proteinExistence type="predicted"/>
<feature type="compositionally biased region" description="Basic and acidic residues" evidence="1">
    <location>
        <begin position="77"/>
        <end position="90"/>
    </location>
</feature>
<keyword evidence="3" id="KW-1185">Reference proteome</keyword>
<dbReference type="Proteomes" id="UP000830158">
    <property type="component" value="Chromosome"/>
</dbReference>
<feature type="region of interest" description="Disordered" evidence="1">
    <location>
        <begin position="69"/>
        <end position="98"/>
    </location>
</feature>
<name>A0ABY4NXL7_9PSEU</name>
<organism evidence="2 3">
    <name type="scientific">Amycolatopsis thermalba</name>
    <dbReference type="NCBI Taxonomy" id="944492"/>
    <lineage>
        <taxon>Bacteria</taxon>
        <taxon>Bacillati</taxon>
        <taxon>Actinomycetota</taxon>
        <taxon>Actinomycetes</taxon>
        <taxon>Pseudonocardiales</taxon>
        <taxon>Pseudonocardiaceae</taxon>
        <taxon>Amycolatopsis</taxon>
    </lineage>
</organism>
<accession>A0ABY4NXL7</accession>
<gene>
    <name evidence="2" type="ORF">L1857_19150</name>
</gene>
<evidence type="ECO:0000256" key="1">
    <source>
        <dbReference type="SAM" id="MobiDB-lite"/>
    </source>
</evidence>
<dbReference type="EMBL" id="CP091196">
    <property type="protein sequence ID" value="UQS24786.1"/>
    <property type="molecule type" value="Genomic_DNA"/>
</dbReference>
<evidence type="ECO:0000313" key="3">
    <source>
        <dbReference type="Proteomes" id="UP000830158"/>
    </source>
</evidence>
<protein>
    <submittedName>
        <fullName evidence="2">Uncharacterized protein</fullName>
    </submittedName>
</protein>